<organism evidence="8">
    <name type="scientific">Scylla olivacea</name>
    <name type="common">Orange mud crab</name>
    <name type="synonym">Cancer olivacea</name>
    <dbReference type="NCBI Taxonomy" id="85551"/>
    <lineage>
        <taxon>Eukaryota</taxon>
        <taxon>Metazoa</taxon>
        <taxon>Ecdysozoa</taxon>
        <taxon>Arthropoda</taxon>
        <taxon>Crustacea</taxon>
        <taxon>Multicrustacea</taxon>
        <taxon>Malacostraca</taxon>
        <taxon>Eumalacostraca</taxon>
        <taxon>Eucarida</taxon>
        <taxon>Decapoda</taxon>
        <taxon>Pleocyemata</taxon>
        <taxon>Brachyura</taxon>
        <taxon>Eubrachyura</taxon>
        <taxon>Portunoidea</taxon>
        <taxon>Portunidae</taxon>
        <taxon>Portuninae</taxon>
        <taxon>Scylla</taxon>
    </lineage>
</organism>
<proteinExistence type="inferred from homology"/>
<keyword evidence="4 7" id="KW-1133">Transmembrane helix</keyword>
<dbReference type="Pfam" id="PF10177">
    <property type="entry name" value="DUF2371"/>
    <property type="match status" value="1"/>
</dbReference>
<feature type="region of interest" description="Disordered" evidence="6">
    <location>
        <begin position="297"/>
        <end position="354"/>
    </location>
</feature>
<evidence type="ECO:0000256" key="7">
    <source>
        <dbReference type="SAM" id="Phobius"/>
    </source>
</evidence>
<dbReference type="AlphaFoldDB" id="A0A0P4WFU3"/>
<evidence type="ECO:0000313" key="8">
    <source>
        <dbReference type="EMBL" id="JAI67586.1"/>
    </source>
</evidence>
<protein>
    <recommendedName>
        <fullName evidence="9">Transmembrane protein 200A</fullName>
    </recommendedName>
</protein>
<evidence type="ECO:0000256" key="4">
    <source>
        <dbReference type="ARBA" id="ARBA00022989"/>
    </source>
</evidence>
<comment type="similarity">
    <text evidence="2">Belongs to the TMEM200 family.</text>
</comment>
<dbReference type="EMBL" id="GDRN01029849">
    <property type="protein sequence ID" value="JAI67585.1"/>
    <property type="molecule type" value="Transcribed_RNA"/>
</dbReference>
<comment type="subcellular location">
    <subcellularLocation>
        <location evidence="1">Membrane</location>
        <topology evidence="1">Multi-pass membrane protein</topology>
    </subcellularLocation>
</comment>
<dbReference type="PANTHER" id="PTHR31815:SF1">
    <property type="entry name" value="TRANSMEMBRANE PROTEIN 200C"/>
    <property type="match status" value="1"/>
</dbReference>
<dbReference type="PANTHER" id="PTHR31815">
    <property type="entry name" value="AGAP005329-PA"/>
    <property type="match status" value="1"/>
</dbReference>
<evidence type="ECO:0008006" key="9">
    <source>
        <dbReference type="Google" id="ProtNLM"/>
    </source>
</evidence>
<dbReference type="GO" id="GO:0016020">
    <property type="term" value="C:membrane"/>
    <property type="evidence" value="ECO:0007669"/>
    <property type="project" value="UniProtKB-SubCell"/>
</dbReference>
<evidence type="ECO:0000256" key="3">
    <source>
        <dbReference type="ARBA" id="ARBA00022692"/>
    </source>
</evidence>
<evidence type="ECO:0000256" key="1">
    <source>
        <dbReference type="ARBA" id="ARBA00004141"/>
    </source>
</evidence>
<keyword evidence="5 7" id="KW-0472">Membrane</keyword>
<feature type="region of interest" description="Disordered" evidence="6">
    <location>
        <begin position="421"/>
        <end position="585"/>
    </location>
</feature>
<feature type="transmembrane region" description="Helical" evidence="7">
    <location>
        <begin position="178"/>
        <end position="199"/>
    </location>
</feature>
<name>A0A0P4WFU3_SCYOL</name>
<feature type="compositionally biased region" description="Low complexity" evidence="6">
    <location>
        <begin position="523"/>
        <end position="533"/>
    </location>
</feature>
<evidence type="ECO:0000256" key="2">
    <source>
        <dbReference type="ARBA" id="ARBA00005308"/>
    </source>
</evidence>
<dbReference type="EMBL" id="GDRN01029848">
    <property type="protein sequence ID" value="JAI67586.1"/>
    <property type="molecule type" value="Transcribed_RNA"/>
</dbReference>
<evidence type="ECO:0000256" key="6">
    <source>
        <dbReference type="SAM" id="MobiDB-lite"/>
    </source>
</evidence>
<feature type="compositionally biased region" description="Pro residues" evidence="6">
    <location>
        <begin position="336"/>
        <end position="346"/>
    </location>
</feature>
<keyword evidence="3 7" id="KW-0812">Transmembrane</keyword>
<dbReference type="InterPro" id="IPR018787">
    <property type="entry name" value="DUF2371_TMEM200"/>
</dbReference>
<reference evidence="8" key="1">
    <citation type="submission" date="2015-09" db="EMBL/GenBank/DDBJ databases">
        <title>Scylla olivacea transcriptome.</title>
        <authorList>
            <person name="Ikhwanuddin M."/>
        </authorList>
    </citation>
    <scope>NUCLEOTIDE SEQUENCE</scope>
</reference>
<feature type="transmembrane region" description="Helical" evidence="7">
    <location>
        <begin position="61"/>
        <end position="82"/>
    </location>
</feature>
<evidence type="ECO:0000256" key="5">
    <source>
        <dbReference type="ARBA" id="ARBA00023136"/>
    </source>
</evidence>
<feature type="compositionally biased region" description="Basic and acidic residues" evidence="6">
    <location>
        <begin position="421"/>
        <end position="435"/>
    </location>
</feature>
<feature type="region of interest" description="Disordered" evidence="6">
    <location>
        <begin position="387"/>
        <end position="407"/>
    </location>
</feature>
<feature type="compositionally biased region" description="Basic residues" evidence="6">
    <location>
        <begin position="513"/>
        <end position="522"/>
    </location>
</feature>
<accession>A0A0P4WFU3</accession>
<feature type="compositionally biased region" description="Basic residues" evidence="6">
    <location>
        <begin position="489"/>
        <end position="498"/>
    </location>
</feature>
<sequence length="585" mass="63662">MYSGALMSAKLRQAAMAAAGPALPHRSETLKPRRSQARRQWSIQAVKGKVTTRCLWNACKALTVGVLLILVGAAMATIGYYAEEEQLRLQALYEAEEGVEGDPVIVDKTVPAYMLPLPPHHSTGRMASINSSVVSNTTSTMSTIHNDNVGDNDTTSSRPKMGHIFTKDTGFGLNKLSYVGPIVMGFGGFVIVAACVMTFEARDSAAKIVPARFRKPYPERSSGRDEEIGVRHSACQTKWEALSLCHHSQQDGTSPALEDPFRSELSRRAMTFAFIQFSKTLQTSIDSSAEYYDGRRGSRPHLVKCPSAPSLVPPFHKSERRLAEPPRVLRVAARPSQPPTSPPRPSLAPNSLPRQAMSVDNPAVREVYSATAYPAFIGTRGEEEMELGASATGVHEAGSGSQPSLALDLHLPQSCPITLEVRDQSRSPSNPREDLPTPNLPGLKVDKQTSTSDHLTLGLLGTSRDTWGSRDIAVPSSRITSGGSFRESRRPRPTRRVRRSETIDTASVAASSRRSHHQRHHSSISARSNSSRNGTGGCASGGAERRLQPSRSETARRHQFLRQHKVETGGSQEELPSHIHGHHPP</sequence>